<organism evidence="2 3">
    <name type="scientific">Comamonas testosteroni TK102</name>
    <dbReference type="NCBI Taxonomy" id="1392005"/>
    <lineage>
        <taxon>Bacteria</taxon>
        <taxon>Pseudomonadati</taxon>
        <taxon>Pseudomonadota</taxon>
        <taxon>Betaproteobacteria</taxon>
        <taxon>Burkholderiales</taxon>
        <taxon>Comamonadaceae</taxon>
        <taxon>Comamonas</taxon>
    </lineage>
</organism>
<proteinExistence type="predicted"/>
<reference evidence="2 3" key="1">
    <citation type="journal article" date="2014" name="Genome Announc.">
        <title>Complete Genome Sequence of Polychlorinated Biphenyl Degrader Comamonas testosteroni TK102 (NBRC 109938).</title>
        <authorList>
            <person name="Fukuda K."/>
            <person name="Hosoyama A."/>
            <person name="Tsuchikane K."/>
            <person name="Ohji S."/>
            <person name="Yamazoe A."/>
            <person name="Fujita N."/>
            <person name="Shintani M."/>
            <person name="Kimbara K."/>
        </authorList>
    </citation>
    <scope>NUCLEOTIDE SEQUENCE [LARGE SCALE GENOMIC DNA]</scope>
    <source>
        <strain evidence="2">TK102</strain>
    </source>
</reference>
<evidence type="ECO:0008006" key="4">
    <source>
        <dbReference type="Google" id="ProtNLM"/>
    </source>
</evidence>
<evidence type="ECO:0000313" key="2">
    <source>
        <dbReference type="EMBL" id="AIJ46797.1"/>
    </source>
</evidence>
<dbReference type="Gene3D" id="3.40.50.300">
    <property type="entry name" value="P-loop containing nucleotide triphosphate hydrolases"/>
    <property type="match status" value="1"/>
</dbReference>
<dbReference type="KEGG" id="ctes:O987_13395"/>
<feature type="region of interest" description="Disordered" evidence="1">
    <location>
        <begin position="1"/>
        <end position="35"/>
    </location>
</feature>
<protein>
    <recommendedName>
        <fullName evidence="4">Translesion DNA synthesis-associated protein ImuA</fullName>
    </recommendedName>
</protein>
<dbReference type="InterPro" id="IPR027417">
    <property type="entry name" value="P-loop_NTPase"/>
</dbReference>
<sequence length="307" mass="33135">MHTQSQTYLARPGSQPGMTESVRPQAGAGQGVRPGLPVARSPHLSAIQIPGVWRGTDWQLDACRNVWPSGHAALDCELPGGGWPGNALIQLQQPAHCHAEWALLLPALAAGVRQHAASRGDARMGQLVLVAPPYLPFAPALQAAGIDAKRLCAVQPGRSAQDLAWACEQALHCRDVLAVLAWLPELPTSTLRRLQLAAASQGRPLWLWQESQAEPCSSPAALRLRLERVTTVSATQQAPGLQIQILKRRGPLLERPIQLPLSQWAWQPVLQAQAQRHARQSEEAAMLMQGRMTAAAPATASPWMTEA</sequence>
<dbReference type="RefSeq" id="WP_051962177.1">
    <property type="nucleotide sequence ID" value="NZ_CP006704.1"/>
</dbReference>
<dbReference type="SUPFAM" id="SSF52540">
    <property type="entry name" value="P-loop containing nucleoside triphosphate hydrolases"/>
    <property type="match status" value="1"/>
</dbReference>
<dbReference type="InterPro" id="IPR047610">
    <property type="entry name" value="ImuA_translesion"/>
</dbReference>
<evidence type="ECO:0000313" key="3">
    <source>
        <dbReference type="Proteomes" id="UP000028782"/>
    </source>
</evidence>
<dbReference type="HOGENOM" id="CLU_064653_1_0_4"/>
<gene>
    <name evidence="2" type="ORF">O987_13395</name>
</gene>
<dbReference type="AlphaFoldDB" id="A0A076PTW1"/>
<evidence type="ECO:0000256" key="1">
    <source>
        <dbReference type="SAM" id="MobiDB-lite"/>
    </source>
</evidence>
<accession>A0A076PTW1</accession>
<dbReference type="NCBIfam" id="NF033429">
    <property type="entry name" value="ImuA_translesion"/>
    <property type="match status" value="1"/>
</dbReference>
<dbReference type="EMBL" id="CP006704">
    <property type="protein sequence ID" value="AIJ46797.1"/>
    <property type="molecule type" value="Genomic_DNA"/>
</dbReference>
<name>A0A076PTW1_COMTE</name>
<dbReference type="Proteomes" id="UP000028782">
    <property type="component" value="Chromosome"/>
</dbReference>